<reference evidence="1 2" key="1">
    <citation type="journal article" date="2018" name="Front. Plant Sci.">
        <title>Red Clover (Trifolium pratense) and Zigzag Clover (T. medium) - A Picture of Genomic Similarities and Differences.</title>
        <authorList>
            <person name="Dluhosova J."/>
            <person name="Istvanek J."/>
            <person name="Nedelnik J."/>
            <person name="Repkova J."/>
        </authorList>
    </citation>
    <scope>NUCLEOTIDE SEQUENCE [LARGE SCALE GENOMIC DNA]</scope>
    <source>
        <strain evidence="2">cv. 10/8</strain>
        <tissue evidence="1">Leaf</tissue>
    </source>
</reference>
<dbReference type="EMBL" id="LXQA011028367">
    <property type="protein sequence ID" value="MCI81812.1"/>
    <property type="molecule type" value="Genomic_DNA"/>
</dbReference>
<protein>
    <submittedName>
        <fullName evidence="1">Uncharacterized protein</fullName>
    </submittedName>
</protein>
<keyword evidence="2" id="KW-1185">Reference proteome</keyword>
<proteinExistence type="predicted"/>
<evidence type="ECO:0000313" key="1">
    <source>
        <dbReference type="EMBL" id="MCI81812.1"/>
    </source>
</evidence>
<dbReference type="AlphaFoldDB" id="A0A392V334"/>
<evidence type="ECO:0000313" key="2">
    <source>
        <dbReference type="Proteomes" id="UP000265520"/>
    </source>
</evidence>
<dbReference type="Proteomes" id="UP000265520">
    <property type="component" value="Unassembled WGS sequence"/>
</dbReference>
<name>A0A392V334_9FABA</name>
<feature type="non-terminal residue" evidence="1">
    <location>
        <position position="1"/>
    </location>
</feature>
<accession>A0A392V334</accession>
<sequence>SHGKLKMLELEVLEVAGWRAPHPRVLRCAPGLLGGHVQALLLAHRARPGCASRRYCS</sequence>
<comment type="caution">
    <text evidence="1">The sequence shown here is derived from an EMBL/GenBank/DDBJ whole genome shotgun (WGS) entry which is preliminary data.</text>
</comment>
<organism evidence="1 2">
    <name type="scientific">Trifolium medium</name>
    <dbReference type="NCBI Taxonomy" id="97028"/>
    <lineage>
        <taxon>Eukaryota</taxon>
        <taxon>Viridiplantae</taxon>
        <taxon>Streptophyta</taxon>
        <taxon>Embryophyta</taxon>
        <taxon>Tracheophyta</taxon>
        <taxon>Spermatophyta</taxon>
        <taxon>Magnoliopsida</taxon>
        <taxon>eudicotyledons</taxon>
        <taxon>Gunneridae</taxon>
        <taxon>Pentapetalae</taxon>
        <taxon>rosids</taxon>
        <taxon>fabids</taxon>
        <taxon>Fabales</taxon>
        <taxon>Fabaceae</taxon>
        <taxon>Papilionoideae</taxon>
        <taxon>50 kb inversion clade</taxon>
        <taxon>NPAAA clade</taxon>
        <taxon>Hologalegina</taxon>
        <taxon>IRL clade</taxon>
        <taxon>Trifolieae</taxon>
        <taxon>Trifolium</taxon>
    </lineage>
</organism>